<dbReference type="NCBIfam" id="NF001310">
    <property type="entry name" value="PRK00258.1-2"/>
    <property type="match status" value="1"/>
</dbReference>
<dbReference type="GO" id="GO:0005829">
    <property type="term" value="C:cytosol"/>
    <property type="evidence" value="ECO:0007669"/>
    <property type="project" value="TreeGrafter"/>
</dbReference>
<reference evidence="8" key="1">
    <citation type="submission" date="2018-05" db="EMBL/GenBank/DDBJ databases">
        <authorList>
            <person name="Lanie J.A."/>
            <person name="Ng W.-L."/>
            <person name="Kazmierczak K.M."/>
            <person name="Andrzejewski T.M."/>
            <person name="Davidsen T.M."/>
            <person name="Wayne K.J."/>
            <person name="Tettelin H."/>
            <person name="Glass J.I."/>
            <person name="Rusch D."/>
            <person name="Podicherti R."/>
            <person name="Tsui H.-C.T."/>
            <person name="Winkler M.E."/>
        </authorList>
    </citation>
    <scope>NUCLEOTIDE SEQUENCE</scope>
</reference>
<dbReference type="CDD" id="cd01065">
    <property type="entry name" value="NAD_bind_Shikimate_DH"/>
    <property type="match status" value="1"/>
</dbReference>
<organism evidence="8">
    <name type="scientific">marine metagenome</name>
    <dbReference type="NCBI Taxonomy" id="408172"/>
    <lineage>
        <taxon>unclassified sequences</taxon>
        <taxon>metagenomes</taxon>
        <taxon>ecological metagenomes</taxon>
    </lineage>
</organism>
<dbReference type="GO" id="GO:0009073">
    <property type="term" value="P:aromatic amino acid family biosynthetic process"/>
    <property type="evidence" value="ECO:0007669"/>
    <property type="project" value="UniProtKB-KW"/>
</dbReference>
<keyword evidence="2" id="KW-0028">Amino-acid biosynthesis</keyword>
<evidence type="ECO:0000259" key="6">
    <source>
        <dbReference type="Pfam" id="PF01488"/>
    </source>
</evidence>
<feature type="domain" description="Shikimate dehydrogenase substrate binding N-terminal" evidence="7">
    <location>
        <begin position="14"/>
        <end position="96"/>
    </location>
</feature>
<dbReference type="AlphaFoldDB" id="A0A381SEP4"/>
<evidence type="ECO:0000256" key="1">
    <source>
        <dbReference type="ARBA" id="ARBA00012962"/>
    </source>
</evidence>
<evidence type="ECO:0000256" key="2">
    <source>
        <dbReference type="ARBA" id="ARBA00022605"/>
    </source>
</evidence>
<dbReference type="SUPFAM" id="SSF51735">
    <property type="entry name" value="NAD(P)-binding Rossmann-fold domains"/>
    <property type="match status" value="1"/>
</dbReference>
<keyword evidence="4" id="KW-0560">Oxidoreductase</keyword>
<keyword evidence="3" id="KW-0521">NADP</keyword>
<dbReference type="Pfam" id="PF08501">
    <property type="entry name" value="Shikimate_dh_N"/>
    <property type="match status" value="1"/>
</dbReference>
<dbReference type="PANTHER" id="PTHR21089:SF1">
    <property type="entry name" value="BIFUNCTIONAL 3-DEHYDROQUINATE DEHYDRATASE_SHIKIMATE DEHYDROGENASE, CHLOROPLASTIC"/>
    <property type="match status" value="1"/>
</dbReference>
<dbReference type="SUPFAM" id="SSF53223">
    <property type="entry name" value="Aminoacid dehydrogenase-like, N-terminal domain"/>
    <property type="match status" value="1"/>
</dbReference>
<dbReference type="UniPathway" id="UPA00053">
    <property type="reaction ID" value="UER00087"/>
</dbReference>
<evidence type="ECO:0000256" key="5">
    <source>
        <dbReference type="ARBA" id="ARBA00023141"/>
    </source>
</evidence>
<dbReference type="Pfam" id="PF01488">
    <property type="entry name" value="Shikimate_DH"/>
    <property type="match status" value="1"/>
</dbReference>
<dbReference type="InterPro" id="IPR006151">
    <property type="entry name" value="Shikm_DH/Glu-tRNA_Rdtase"/>
</dbReference>
<sequence>MKSNEHTTPSRYAVIGHPVEHSFSPVIHKLFANQSGEKMNYELIDAAPAHFEEAVKHFKATGGQGLNVTVPHKESAFRLSDETGPEGARAGAVNTLSFLPDGRIRGDNTDGIGIIRDLTANHNHALIGIRILILGAGGATRGILGPLLDALPNELVIANRTIDRAHQLVKQVSGNKNTLLHACSFEELRGMDPFDLLINATSAGLKGEILPFPTGCAGPKSFCYDLAYSAKETPFLAWARQCSAEKISSGWGMLVEQAAESFLIWKGFRP</sequence>
<dbReference type="FunFam" id="3.40.50.10860:FF:000006">
    <property type="entry name" value="Shikimate dehydrogenase (NADP(+))"/>
    <property type="match status" value="1"/>
</dbReference>
<evidence type="ECO:0000259" key="7">
    <source>
        <dbReference type="Pfam" id="PF08501"/>
    </source>
</evidence>
<dbReference type="InterPro" id="IPR046346">
    <property type="entry name" value="Aminoacid_DH-like_N_sf"/>
</dbReference>
<dbReference type="PANTHER" id="PTHR21089">
    <property type="entry name" value="SHIKIMATE DEHYDROGENASE"/>
    <property type="match status" value="1"/>
</dbReference>
<feature type="domain" description="Quinate/shikimate 5-dehydrogenase/glutamyl-tRNA reductase" evidence="6">
    <location>
        <begin position="125"/>
        <end position="203"/>
    </location>
</feature>
<feature type="non-terminal residue" evidence="8">
    <location>
        <position position="270"/>
    </location>
</feature>
<feature type="non-terminal residue" evidence="8">
    <location>
        <position position="1"/>
    </location>
</feature>
<evidence type="ECO:0000256" key="4">
    <source>
        <dbReference type="ARBA" id="ARBA00023002"/>
    </source>
</evidence>
<accession>A0A381SEP4</accession>
<gene>
    <name evidence="8" type="ORF">METZ01_LOCUS54622</name>
</gene>
<evidence type="ECO:0000313" key="8">
    <source>
        <dbReference type="EMBL" id="SVA01768.1"/>
    </source>
</evidence>
<dbReference type="GO" id="GO:0050661">
    <property type="term" value="F:NADP binding"/>
    <property type="evidence" value="ECO:0007669"/>
    <property type="project" value="InterPro"/>
</dbReference>
<dbReference type="EMBL" id="UINC01002937">
    <property type="protein sequence ID" value="SVA01768.1"/>
    <property type="molecule type" value="Genomic_DNA"/>
</dbReference>
<dbReference type="Gene3D" id="3.40.50.10860">
    <property type="entry name" value="Leucine Dehydrogenase, chain A, domain 1"/>
    <property type="match status" value="1"/>
</dbReference>
<name>A0A381SEP4_9ZZZZ</name>
<keyword evidence="5" id="KW-0057">Aromatic amino acid biosynthesis</keyword>
<dbReference type="GO" id="GO:0009423">
    <property type="term" value="P:chorismate biosynthetic process"/>
    <property type="evidence" value="ECO:0007669"/>
    <property type="project" value="UniProtKB-UniPathway"/>
</dbReference>
<dbReference type="InterPro" id="IPR036291">
    <property type="entry name" value="NAD(P)-bd_dom_sf"/>
</dbReference>
<dbReference type="GO" id="GO:0008652">
    <property type="term" value="P:amino acid biosynthetic process"/>
    <property type="evidence" value="ECO:0007669"/>
    <property type="project" value="UniProtKB-KW"/>
</dbReference>
<dbReference type="GO" id="GO:0004764">
    <property type="term" value="F:shikimate 3-dehydrogenase (NADP+) activity"/>
    <property type="evidence" value="ECO:0007669"/>
    <property type="project" value="UniProtKB-EC"/>
</dbReference>
<dbReference type="HAMAP" id="MF_00222">
    <property type="entry name" value="Shikimate_DH_AroE"/>
    <property type="match status" value="1"/>
</dbReference>
<dbReference type="Gene3D" id="3.40.50.720">
    <property type="entry name" value="NAD(P)-binding Rossmann-like Domain"/>
    <property type="match status" value="1"/>
</dbReference>
<proteinExistence type="inferred from homology"/>
<dbReference type="NCBIfam" id="TIGR00507">
    <property type="entry name" value="aroE"/>
    <property type="match status" value="1"/>
</dbReference>
<evidence type="ECO:0000256" key="3">
    <source>
        <dbReference type="ARBA" id="ARBA00022857"/>
    </source>
</evidence>
<dbReference type="InterPro" id="IPR022893">
    <property type="entry name" value="Shikimate_DH_fam"/>
</dbReference>
<dbReference type="EC" id="1.1.1.25" evidence="1"/>
<dbReference type="InterPro" id="IPR011342">
    <property type="entry name" value="Shikimate_DH"/>
</dbReference>
<protein>
    <recommendedName>
        <fullName evidence="1">shikimate dehydrogenase (NADP(+))</fullName>
        <ecNumber evidence="1">1.1.1.25</ecNumber>
    </recommendedName>
</protein>
<dbReference type="InterPro" id="IPR013708">
    <property type="entry name" value="Shikimate_DH-bd_N"/>
</dbReference>
<dbReference type="GO" id="GO:0019632">
    <property type="term" value="P:shikimate metabolic process"/>
    <property type="evidence" value="ECO:0007669"/>
    <property type="project" value="InterPro"/>
</dbReference>